<dbReference type="Proteomes" id="UP000774000">
    <property type="component" value="Unassembled WGS sequence"/>
</dbReference>
<dbReference type="Gene3D" id="3.30.70.1380">
    <property type="entry name" value="Transcriptional regulatory protein pf0864 domain like"/>
    <property type="match status" value="1"/>
</dbReference>
<reference evidence="2" key="1">
    <citation type="submission" date="2021-01" db="EMBL/GenBank/DDBJ databases">
        <title>Genomic Encyclopedia of Type Strains, Phase IV (KMG-IV): sequencing the most valuable type-strain genomes for metagenomic binning, comparative biology and taxonomic classification.</title>
        <authorList>
            <person name="Goeker M."/>
        </authorList>
    </citation>
    <scope>NUCLEOTIDE SEQUENCE</scope>
    <source>
        <strain evidence="2">DSM 23230</strain>
    </source>
</reference>
<evidence type="ECO:0000313" key="2">
    <source>
        <dbReference type="EMBL" id="MBM7557632.1"/>
    </source>
</evidence>
<sequence length="140" mass="16373">MMLETNIDDMNPEFYSHLYPKLFEQGALDVYLTNIMMKKNRPAVKISILAKAEDVEEIANTLFKETTTLGIRKYEVEKECLERDFYEVETKWSPVTVKVAKKEGKVINYAPEYDDCQSIAEKFDVPLKEVYQVVKDNFEI</sequence>
<dbReference type="AlphaFoldDB" id="A0A939BPY1"/>
<name>A0A939BPY1_9FIRM</name>
<protein>
    <submittedName>
        <fullName evidence="2">Uncharacterized protein (DUF111 family)</fullName>
    </submittedName>
</protein>
<evidence type="ECO:0000313" key="3">
    <source>
        <dbReference type="Proteomes" id="UP000774000"/>
    </source>
</evidence>
<dbReference type="PANTHER" id="PTHR36566:SF1">
    <property type="entry name" value="PYRIDINIUM-3,5-BISTHIOCARBOXYLIC ACID MONONUCLEOTIDE NICKEL INSERTION PROTEIN"/>
    <property type="match status" value="1"/>
</dbReference>
<dbReference type="RefSeq" id="WP_204702382.1">
    <property type="nucleotide sequence ID" value="NZ_JAFBDQ010000015.1"/>
</dbReference>
<keyword evidence="1" id="KW-0533">Nickel</keyword>
<comment type="caution">
    <text evidence="2">The sequence shown here is derived from an EMBL/GenBank/DDBJ whole genome shotgun (WGS) entry which is preliminary data.</text>
</comment>
<proteinExistence type="predicted"/>
<accession>A0A939BPY1</accession>
<gene>
    <name evidence="2" type="ORF">JOC47_002498</name>
</gene>
<evidence type="ECO:0000256" key="1">
    <source>
        <dbReference type="ARBA" id="ARBA00022596"/>
    </source>
</evidence>
<keyword evidence="3" id="KW-1185">Reference proteome</keyword>
<dbReference type="InterPro" id="IPR002822">
    <property type="entry name" value="Ni_insertion"/>
</dbReference>
<dbReference type="Pfam" id="PF01969">
    <property type="entry name" value="Ni_insertion"/>
    <property type="match status" value="1"/>
</dbReference>
<dbReference type="Gene3D" id="3.10.20.300">
    <property type="entry name" value="mk0293 like domain"/>
    <property type="match status" value="1"/>
</dbReference>
<dbReference type="PANTHER" id="PTHR36566">
    <property type="entry name" value="NICKEL INSERTION PROTEIN-RELATED"/>
    <property type="match status" value="1"/>
</dbReference>
<organism evidence="2 3">
    <name type="scientific">Halanaerobacter jeridensis</name>
    <dbReference type="NCBI Taxonomy" id="706427"/>
    <lineage>
        <taxon>Bacteria</taxon>
        <taxon>Bacillati</taxon>
        <taxon>Bacillota</taxon>
        <taxon>Clostridia</taxon>
        <taxon>Halanaerobiales</taxon>
        <taxon>Halobacteroidaceae</taxon>
        <taxon>Halanaerobacter</taxon>
    </lineage>
</organism>
<dbReference type="EMBL" id="JAFBDQ010000015">
    <property type="protein sequence ID" value="MBM7557632.1"/>
    <property type="molecule type" value="Genomic_DNA"/>
</dbReference>